<dbReference type="Proteomes" id="UP000807504">
    <property type="component" value="Unassembled WGS sequence"/>
</dbReference>
<evidence type="ECO:0000313" key="3">
    <source>
        <dbReference type="Proteomes" id="UP000807504"/>
    </source>
</evidence>
<evidence type="ECO:0000313" key="2">
    <source>
        <dbReference type="EMBL" id="KAF8768130.1"/>
    </source>
</evidence>
<accession>A0A8T0E9X8</accession>
<protein>
    <submittedName>
        <fullName evidence="2">Uncharacterized protein</fullName>
    </submittedName>
</protein>
<reference evidence="2" key="2">
    <citation type="submission" date="2020-06" db="EMBL/GenBank/DDBJ databases">
        <authorList>
            <person name="Sheffer M."/>
        </authorList>
    </citation>
    <scope>NUCLEOTIDE SEQUENCE</scope>
</reference>
<comment type="caution">
    <text evidence="2">The sequence shown here is derived from an EMBL/GenBank/DDBJ whole genome shotgun (WGS) entry which is preliminary data.</text>
</comment>
<dbReference type="AlphaFoldDB" id="A0A8T0E9X8"/>
<gene>
    <name evidence="2" type="ORF">HNY73_020981</name>
</gene>
<dbReference type="EMBL" id="JABXBU010002230">
    <property type="protein sequence ID" value="KAF8768130.1"/>
    <property type="molecule type" value="Genomic_DNA"/>
</dbReference>
<name>A0A8T0E9X8_ARGBR</name>
<keyword evidence="3" id="KW-1185">Reference proteome</keyword>
<reference evidence="2" key="1">
    <citation type="journal article" date="2020" name="bioRxiv">
        <title>Chromosome-level reference genome of the European wasp spider Argiope bruennichi: a resource for studies on range expansion and evolutionary adaptation.</title>
        <authorList>
            <person name="Sheffer M.M."/>
            <person name="Hoppe A."/>
            <person name="Krehenwinkel H."/>
            <person name="Uhl G."/>
            <person name="Kuss A.W."/>
            <person name="Jensen L."/>
            <person name="Jensen C."/>
            <person name="Gillespie R.G."/>
            <person name="Hoff K.J."/>
            <person name="Prost S."/>
        </authorList>
    </citation>
    <scope>NUCLEOTIDE SEQUENCE</scope>
</reference>
<feature type="region of interest" description="Disordered" evidence="1">
    <location>
        <begin position="20"/>
        <end position="46"/>
    </location>
</feature>
<proteinExistence type="predicted"/>
<evidence type="ECO:0000256" key="1">
    <source>
        <dbReference type="SAM" id="MobiDB-lite"/>
    </source>
</evidence>
<organism evidence="2 3">
    <name type="scientific">Argiope bruennichi</name>
    <name type="common">Wasp spider</name>
    <name type="synonym">Aranea bruennichi</name>
    <dbReference type="NCBI Taxonomy" id="94029"/>
    <lineage>
        <taxon>Eukaryota</taxon>
        <taxon>Metazoa</taxon>
        <taxon>Ecdysozoa</taxon>
        <taxon>Arthropoda</taxon>
        <taxon>Chelicerata</taxon>
        <taxon>Arachnida</taxon>
        <taxon>Araneae</taxon>
        <taxon>Araneomorphae</taxon>
        <taxon>Entelegynae</taxon>
        <taxon>Araneoidea</taxon>
        <taxon>Araneidae</taxon>
        <taxon>Argiope</taxon>
    </lineage>
</organism>
<sequence>MKRRTALILQMARKRQMIEKGVTEAPGPSHRDEWRIVSPDPSPRDEWRILPPVSSTAIGSTSTVLGLNTLLLKGRQMSKQDDGF</sequence>